<feature type="binding site" evidence="6">
    <location>
        <position position="50"/>
    </location>
    <ligand>
        <name>Na(+)</name>
        <dbReference type="ChEBI" id="CHEBI:29101"/>
        <label>1</label>
    </ligand>
</feature>
<proteinExistence type="inferred from homology"/>
<evidence type="ECO:0000256" key="8">
    <source>
        <dbReference type="SAM" id="Phobius"/>
    </source>
</evidence>
<keyword evidence="7" id="KW-0769">Symport</keyword>
<feature type="transmembrane region" description="Helical" evidence="8">
    <location>
        <begin position="71"/>
        <end position="91"/>
    </location>
</feature>
<dbReference type="PROSITE" id="PS50267">
    <property type="entry name" value="NA_NEUROTRAN_SYMP_3"/>
    <property type="match status" value="1"/>
</dbReference>
<organism evidence="9">
    <name type="scientific">Oikopleura dioica</name>
    <name type="common">Tunicate</name>
    <dbReference type="NCBI Taxonomy" id="34765"/>
    <lineage>
        <taxon>Eukaryota</taxon>
        <taxon>Metazoa</taxon>
        <taxon>Chordata</taxon>
        <taxon>Tunicata</taxon>
        <taxon>Appendicularia</taxon>
        <taxon>Copelata</taxon>
        <taxon>Oikopleuridae</taxon>
        <taxon>Oikopleura</taxon>
    </lineage>
</organism>
<evidence type="ECO:0000313" key="9">
    <source>
        <dbReference type="EMBL" id="CBY32883.1"/>
    </source>
</evidence>
<keyword evidence="6" id="KW-0479">Metal-binding</keyword>
<dbReference type="PANTHER" id="PTHR11616">
    <property type="entry name" value="SODIUM/CHLORIDE DEPENDENT TRANSPORTER"/>
    <property type="match status" value="1"/>
</dbReference>
<comment type="similarity">
    <text evidence="7">Belongs to the sodium:neurotransmitter symporter (SNF) (TC 2.A.22) family.</text>
</comment>
<dbReference type="InterPro" id="IPR037272">
    <property type="entry name" value="SNS_sf"/>
</dbReference>
<dbReference type="Pfam" id="PF00209">
    <property type="entry name" value="SNF"/>
    <property type="match status" value="1"/>
</dbReference>
<dbReference type="NCBIfam" id="NF037979">
    <property type="entry name" value="Na_transp"/>
    <property type="match status" value="1"/>
</dbReference>
<feature type="transmembrane region" description="Helical" evidence="8">
    <location>
        <begin position="610"/>
        <end position="632"/>
    </location>
</feature>
<feature type="transmembrane region" description="Helical" evidence="8">
    <location>
        <begin position="423"/>
        <end position="449"/>
    </location>
</feature>
<dbReference type="EMBL" id="FN654377">
    <property type="protein sequence ID" value="CBY32883.1"/>
    <property type="molecule type" value="Genomic_DNA"/>
</dbReference>
<feature type="transmembrane region" description="Helical" evidence="8">
    <location>
        <begin position="281"/>
        <end position="298"/>
    </location>
</feature>
<feature type="binding site" evidence="6">
    <location>
        <position position="284"/>
    </location>
    <ligand>
        <name>Na(+)</name>
        <dbReference type="ChEBI" id="CHEBI:29101"/>
        <label>1</label>
    </ligand>
</feature>
<dbReference type="InterPro" id="IPR000175">
    <property type="entry name" value="Na/ntran_symport"/>
</dbReference>
<keyword evidence="6" id="KW-0915">Sodium</keyword>
<gene>
    <name evidence="9" type="ORF">GSOID_T00020743001</name>
</gene>
<protein>
    <recommendedName>
        <fullName evidence="7">Transporter</fullName>
    </recommendedName>
</protein>
<evidence type="ECO:0000256" key="4">
    <source>
        <dbReference type="ARBA" id="ARBA00022989"/>
    </source>
</evidence>
<feature type="binding site" evidence="6">
    <location>
        <position position="51"/>
    </location>
    <ligand>
        <name>Na(+)</name>
        <dbReference type="ChEBI" id="CHEBI:29101"/>
        <label>1</label>
    </ligand>
</feature>
<accession>E4YBE6</accession>
<dbReference type="GO" id="GO:0015293">
    <property type="term" value="F:symporter activity"/>
    <property type="evidence" value="ECO:0007669"/>
    <property type="project" value="UniProtKB-KW"/>
</dbReference>
<reference evidence="9" key="1">
    <citation type="journal article" date="2010" name="Science">
        <title>Plasticity of animal genome architecture unmasked by rapid evolution of a pelagic tunicate.</title>
        <authorList>
            <person name="Denoeud F."/>
            <person name="Henriet S."/>
            <person name="Mungpakdee S."/>
            <person name="Aury J.M."/>
            <person name="Da Silva C."/>
            <person name="Brinkmann H."/>
            <person name="Mikhaleva J."/>
            <person name="Olsen L.C."/>
            <person name="Jubin C."/>
            <person name="Canestro C."/>
            <person name="Bouquet J.M."/>
            <person name="Danks G."/>
            <person name="Poulain J."/>
            <person name="Campsteijn C."/>
            <person name="Adamski M."/>
            <person name="Cross I."/>
            <person name="Yadetie F."/>
            <person name="Muffato M."/>
            <person name="Louis A."/>
            <person name="Butcher S."/>
            <person name="Tsagkogeorga G."/>
            <person name="Konrad A."/>
            <person name="Singh S."/>
            <person name="Jensen M.F."/>
            <person name="Cong E.H."/>
            <person name="Eikeseth-Otteraa H."/>
            <person name="Noel B."/>
            <person name="Anthouard V."/>
            <person name="Porcel B.M."/>
            <person name="Kachouri-Lafond R."/>
            <person name="Nishino A."/>
            <person name="Ugolini M."/>
            <person name="Chourrout P."/>
            <person name="Nishida H."/>
            <person name="Aasland R."/>
            <person name="Huzurbazar S."/>
            <person name="Westhof E."/>
            <person name="Delsuc F."/>
            <person name="Lehrach H."/>
            <person name="Reinhardt R."/>
            <person name="Weissenbach J."/>
            <person name="Roy S.W."/>
            <person name="Artiguenave F."/>
            <person name="Postlethwait J.H."/>
            <person name="Manak J.R."/>
            <person name="Thompson E.M."/>
            <person name="Jaillon O."/>
            <person name="Du Pasquier L."/>
            <person name="Boudinot P."/>
            <person name="Liberles D.A."/>
            <person name="Volff J.N."/>
            <person name="Philippe H."/>
            <person name="Lenhard B."/>
            <person name="Roest Crollius H."/>
            <person name="Wincker P."/>
            <person name="Chourrout D."/>
        </authorList>
    </citation>
    <scope>NUCLEOTIDE SEQUENCE [LARGE SCALE GENOMIC DNA]</scope>
</reference>
<feature type="binding site" evidence="6">
    <location>
        <position position="436"/>
    </location>
    <ligand>
        <name>Na(+)</name>
        <dbReference type="ChEBI" id="CHEBI:29101"/>
        <label>1</label>
    </ligand>
</feature>
<dbReference type="SUPFAM" id="SSF161070">
    <property type="entry name" value="SNF-like"/>
    <property type="match status" value="1"/>
</dbReference>
<dbReference type="AlphaFoldDB" id="E4YBE6"/>
<dbReference type="GO" id="GO:0006865">
    <property type="term" value="P:amino acid transport"/>
    <property type="evidence" value="ECO:0007669"/>
    <property type="project" value="TreeGrafter"/>
</dbReference>
<evidence type="ECO:0000256" key="5">
    <source>
        <dbReference type="ARBA" id="ARBA00023136"/>
    </source>
</evidence>
<dbReference type="PROSITE" id="PS00754">
    <property type="entry name" value="NA_NEUROTRAN_SYMP_2"/>
    <property type="match status" value="1"/>
</dbReference>
<evidence type="ECO:0000256" key="1">
    <source>
        <dbReference type="ARBA" id="ARBA00004141"/>
    </source>
</evidence>
<evidence type="ECO:0000256" key="6">
    <source>
        <dbReference type="PIRSR" id="PIRSR600175-1"/>
    </source>
</evidence>
<dbReference type="GO" id="GO:0046872">
    <property type="term" value="F:metal ion binding"/>
    <property type="evidence" value="ECO:0007669"/>
    <property type="project" value="UniProtKB-KW"/>
</dbReference>
<comment type="subcellular location">
    <subcellularLocation>
        <location evidence="1">Membrane</location>
        <topology evidence="1">Multi-pass membrane protein</topology>
    </subcellularLocation>
</comment>
<feature type="transmembrane region" description="Helical" evidence="8">
    <location>
        <begin position="310"/>
        <end position="331"/>
    </location>
</feature>
<keyword evidence="3 7" id="KW-0812">Transmembrane</keyword>
<evidence type="ECO:0000256" key="7">
    <source>
        <dbReference type="RuleBase" id="RU003732"/>
    </source>
</evidence>
<sequence>MSLKRTFEQICDQTKLDEFEPQQNDIVLGGKSRKEWPNQFQFMCANIAFAVGLGNIWRFPYLAQTNGGGTFLIPYFISLFIIGFPILVLELSLGQRLRCGASGAYTKFHKGFLGVGLAMVAVSAFVAFYYNVIVAWAFYYFLSSFQNPLPWKACPVVNTTTWSNIPWPVEECTLAGTQVYYWYRDTLNVTADYIPMEGLNSDMVLVLLLGWVIVFMISMNGAEAGGAFLYFIAITPYVVLLIFLGIGLSTDGGPEGIAELFQADWEAIKDARVWIDASSQIFFSLSVCFGGIVAFSSYNPVNQNLLRDATIVASVNSGTSLFASCVIFSLLGNRAWTAFETCKSTTVDNALNYFDYAEDHFGDKSYDDIYAEVEQEANNNNIDISDIFQRDSKCDFSTEDTPSGTGLIFIAVAEAVVDLPGSFILSMIFFFMVILLGLGSMVGTFEGVITPLYDAMQESNKWRKIPKQALVCIMSCLAFAIGLIFATNAGNYWLDIFNDYSASINLLIIGILQFVVVAWIYGAEKWLSEIDWMIGDEEKSIVVKVCRLFLKACWTVLSPGLILFVLGFFMVDIISNPPTYKVWDKATGDWKWDELTQDYLKQEYSAAGSAVIAVLHVLCLIWIPIMLIKALFKDGKFSFKNWKNDEAIIYRGEQGIINRIFRKA</sequence>
<dbReference type="PANTHER" id="PTHR11616:SF240">
    <property type="entry name" value="BLOATED TUBULES, ISOFORM B-RELATED"/>
    <property type="match status" value="1"/>
</dbReference>
<feature type="transmembrane region" description="Helical" evidence="8">
    <location>
        <begin position="548"/>
        <end position="571"/>
    </location>
</feature>
<feature type="transmembrane region" description="Helical" evidence="8">
    <location>
        <begin position="228"/>
        <end position="248"/>
    </location>
</feature>
<keyword evidence="4 8" id="KW-1133">Transmembrane helix</keyword>
<dbReference type="Proteomes" id="UP000011014">
    <property type="component" value="Unassembled WGS sequence"/>
</dbReference>
<keyword evidence="2 7" id="KW-0813">Transport</keyword>
<dbReference type="PRINTS" id="PR00176">
    <property type="entry name" value="NANEUSMPORT"/>
</dbReference>
<dbReference type="GO" id="GO:0035725">
    <property type="term" value="P:sodium ion transmembrane transport"/>
    <property type="evidence" value="ECO:0007669"/>
    <property type="project" value="TreeGrafter"/>
</dbReference>
<evidence type="ECO:0000256" key="2">
    <source>
        <dbReference type="ARBA" id="ARBA00022448"/>
    </source>
</evidence>
<dbReference type="PROSITE" id="PS00610">
    <property type="entry name" value="NA_NEUROTRAN_SYMP_1"/>
    <property type="match status" value="1"/>
</dbReference>
<feature type="transmembrane region" description="Helical" evidence="8">
    <location>
        <begin position="112"/>
        <end position="142"/>
    </location>
</feature>
<keyword evidence="5 8" id="KW-0472">Membrane</keyword>
<feature type="binding site" evidence="6">
    <location>
        <position position="440"/>
    </location>
    <ligand>
        <name>Na(+)</name>
        <dbReference type="ChEBI" id="CHEBI:29101"/>
        <label>1</label>
    </ligand>
</feature>
<evidence type="ECO:0000256" key="3">
    <source>
        <dbReference type="ARBA" id="ARBA00022692"/>
    </source>
</evidence>
<feature type="transmembrane region" description="Helical" evidence="8">
    <location>
        <begin position="470"/>
        <end position="494"/>
    </location>
</feature>
<feature type="transmembrane region" description="Helical" evidence="8">
    <location>
        <begin position="203"/>
        <end position="221"/>
    </location>
</feature>
<dbReference type="GO" id="GO:0005886">
    <property type="term" value="C:plasma membrane"/>
    <property type="evidence" value="ECO:0007669"/>
    <property type="project" value="TreeGrafter"/>
</dbReference>
<feature type="binding site" evidence="6">
    <location>
        <position position="316"/>
    </location>
    <ligand>
        <name>Na(+)</name>
        <dbReference type="ChEBI" id="CHEBI:29101"/>
        <label>1</label>
    </ligand>
</feature>
<feature type="transmembrane region" description="Helical" evidence="8">
    <location>
        <begin position="40"/>
        <end position="59"/>
    </location>
</feature>
<name>E4YBE6_OIKDI</name>
<feature type="transmembrane region" description="Helical" evidence="8">
    <location>
        <begin position="500"/>
        <end position="521"/>
    </location>
</feature>
<feature type="binding site" evidence="6">
    <location>
        <position position="55"/>
    </location>
    <ligand>
        <name>Na(+)</name>
        <dbReference type="ChEBI" id="CHEBI:29101"/>
        <label>1</label>
    </ligand>
</feature>